<name>A0ABD0SSX4_LOXSC</name>
<keyword evidence="3 6" id="KW-0812">Transmembrane</keyword>
<proteinExistence type="predicted"/>
<evidence type="ECO:0008006" key="9">
    <source>
        <dbReference type="Google" id="ProtNLM"/>
    </source>
</evidence>
<dbReference type="Pfam" id="PF08395">
    <property type="entry name" value="7tm_7"/>
    <property type="match status" value="1"/>
</dbReference>
<evidence type="ECO:0000256" key="6">
    <source>
        <dbReference type="SAM" id="Phobius"/>
    </source>
</evidence>
<evidence type="ECO:0000256" key="5">
    <source>
        <dbReference type="ARBA" id="ARBA00023136"/>
    </source>
</evidence>
<dbReference type="Proteomes" id="UP001549921">
    <property type="component" value="Unassembled WGS sequence"/>
</dbReference>
<dbReference type="EMBL" id="JBEDNZ010000015">
    <property type="protein sequence ID" value="KAL0828837.1"/>
    <property type="molecule type" value="Genomic_DNA"/>
</dbReference>
<accession>A0ABD0SSX4</accession>
<evidence type="ECO:0000256" key="2">
    <source>
        <dbReference type="ARBA" id="ARBA00022475"/>
    </source>
</evidence>
<evidence type="ECO:0000256" key="1">
    <source>
        <dbReference type="ARBA" id="ARBA00004651"/>
    </source>
</evidence>
<evidence type="ECO:0000256" key="3">
    <source>
        <dbReference type="ARBA" id="ARBA00022692"/>
    </source>
</evidence>
<evidence type="ECO:0000256" key="4">
    <source>
        <dbReference type="ARBA" id="ARBA00022989"/>
    </source>
</evidence>
<keyword evidence="2" id="KW-1003">Cell membrane</keyword>
<keyword evidence="5 6" id="KW-0472">Membrane</keyword>
<reference evidence="7 8" key="1">
    <citation type="submission" date="2024-06" db="EMBL/GenBank/DDBJ databases">
        <title>A chromosome-level genome assembly of beet webworm, Loxostege sticticalis.</title>
        <authorList>
            <person name="Zhang Y."/>
        </authorList>
    </citation>
    <scope>NUCLEOTIDE SEQUENCE [LARGE SCALE GENOMIC DNA]</scope>
    <source>
        <strain evidence="7">AQ028</strain>
        <tissue evidence="7">Male pupae</tissue>
    </source>
</reference>
<comment type="subcellular location">
    <subcellularLocation>
        <location evidence="1">Cell membrane</location>
        <topology evidence="1">Multi-pass membrane protein</topology>
    </subcellularLocation>
</comment>
<organism evidence="7 8">
    <name type="scientific">Loxostege sticticalis</name>
    <name type="common">Beet webworm moth</name>
    <dbReference type="NCBI Taxonomy" id="481309"/>
    <lineage>
        <taxon>Eukaryota</taxon>
        <taxon>Metazoa</taxon>
        <taxon>Ecdysozoa</taxon>
        <taxon>Arthropoda</taxon>
        <taxon>Hexapoda</taxon>
        <taxon>Insecta</taxon>
        <taxon>Pterygota</taxon>
        <taxon>Neoptera</taxon>
        <taxon>Endopterygota</taxon>
        <taxon>Lepidoptera</taxon>
        <taxon>Glossata</taxon>
        <taxon>Ditrysia</taxon>
        <taxon>Pyraloidea</taxon>
        <taxon>Crambidae</taxon>
        <taxon>Pyraustinae</taxon>
        <taxon>Loxostege</taxon>
    </lineage>
</organism>
<keyword evidence="4 6" id="KW-1133">Transmembrane helix</keyword>
<feature type="transmembrane region" description="Helical" evidence="6">
    <location>
        <begin position="38"/>
        <end position="60"/>
    </location>
</feature>
<evidence type="ECO:0000313" key="8">
    <source>
        <dbReference type="Proteomes" id="UP001549921"/>
    </source>
</evidence>
<dbReference type="InterPro" id="IPR013604">
    <property type="entry name" value="7TM_chemorcpt"/>
</dbReference>
<protein>
    <recommendedName>
        <fullName evidence="9">Gustatory receptor</fullName>
    </recommendedName>
</protein>
<evidence type="ECO:0000313" key="7">
    <source>
        <dbReference type="EMBL" id="KAL0828837.1"/>
    </source>
</evidence>
<dbReference type="AlphaFoldDB" id="A0ABD0SSX4"/>
<sequence length="140" mass="16395">MSGTFVFNKYHDVILLKKCYLLLIEQRNFINKAFGLRVTFPSILIVFYNSVMLIYLVNFCENAYKERIKIIGIVDHILSDMEVNTSIRSTLIGFRDLVKSRPIHFTASNFYRLDYTLVVKYCSVIITYTTILIQNVNFNT</sequence>
<gene>
    <name evidence="7" type="ORF">ABMA28_003748</name>
</gene>
<comment type="caution">
    <text evidence="7">The sequence shown here is derived from an EMBL/GenBank/DDBJ whole genome shotgun (WGS) entry which is preliminary data.</text>
</comment>
<dbReference type="GO" id="GO:0005886">
    <property type="term" value="C:plasma membrane"/>
    <property type="evidence" value="ECO:0007669"/>
    <property type="project" value="UniProtKB-SubCell"/>
</dbReference>